<dbReference type="STRING" id="483547.GSUB_02775"/>
<organism evidence="6 7">
    <name type="scientific">Geoalkalibacter subterraneus</name>
    <dbReference type="NCBI Taxonomy" id="483547"/>
    <lineage>
        <taxon>Bacteria</taxon>
        <taxon>Pseudomonadati</taxon>
        <taxon>Thermodesulfobacteriota</taxon>
        <taxon>Desulfuromonadia</taxon>
        <taxon>Desulfuromonadales</taxon>
        <taxon>Geoalkalibacteraceae</taxon>
        <taxon>Geoalkalibacter</taxon>
    </lineage>
</organism>
<protein>
    <submittedName>
        <fullName evidence="6">2-hydroxyglutaryl-CoA dehydratase</fullName>
    </submittedName>
</protein>
<keyword evidence="4" id="KW-0411">Iron-sulfur</keyword>
<keyword evidence="3" id="KW-0408">Iron</keyword>
<dbReference type="EMBL" id="CP010311">
    <property type="protein sequence ID" value="AJF05710.1"/>
    <property type="molecule type" value="Genomic_DNA"/>
</dbReference>
<comment type="cofactor">
    <cofactor evidence="1">
        <name>[4Fe-4S] cluster</name>
        <dbReference type="ChEBI" id="CHEBI:49883"/>
    </cofactor>
</comment>
<feature type="domain" description="ATPase BadF/BadG/BcrA/BcrD type" evidence="5">
    <location>
        <begin position="4"/>
        <end position="254"/>
    </location>
</feature>
<evidence type="ECO:0000256" key="2">
    <source>
        <dbReference type="ARBA" id="ARBA00022723"/>
    </source>
</evidence>
<accession>A0A0B5FNT6</accession>
<dbReference type="OrthoDB" id="9177882at2"/>
<dbReference type="Proteomes" id="UP000035036">
    <property type="component" value="Chromosome"/>
</dbReference>
<dbReference type="PANTHER" id="PTHR32329:SF5">
    <property type="entry name" value="ACTIVATOR OF 2-HYDROXYACYL-COA DEHYDRATASE"/>
    <property type="match status" value="1"/>
</dbReference>
<dbReference type="PANTHER" id="PTHR32329">
    <property type="entry name" value="BIFUNCTIONAL PROTEIN [INCLUDES 2-HYDROXYACYL-COA DEHYDRATASE (N-TER) AND ITS ACTIVATOR DOMAIN (C_TERM)-RELATED"/>
    <property type="match status" value="1"/>
</dbReference>
<dbReference type="InterPro" id="IPR002731">
    <property type="entry name" value="ATPase_BadF"/>
</dbReference>
<dbReference type="GO" id="GO:0046872">
    <property type="term" value="F:metal ion binding"/>
    <property type="evidence" value="ECO:0007669"/>
    <property type="project" value="UniProtKB-KW"/>
</dbReference>
<dbReference type="KEGG" id="gsb:GSUB_02775"/>
<reference evidence="6 7" key="1">
    <citation type="journal article" date="2015" name="Genome Announc.">
        <title>Genomes of Geoalkalibacter ferrihydriticus Z-0531T and Geoalkalibacter subterraneus Red1T, Two Haloalkaliphilic Metal-Reducing Deltaproteobacteria.</title>
        <authorList>
            <person name="Badalamenti J.P."/>
            <person name="Krajmalnik-Brown R."/>
            <person name="Torres C.I."/>
            <person name="Bond D.R."/>
        </authorList>
    </citation>
    <scope>NUCLEOTIDE SEQUENCE [LARGE SCALE GENOMIC DNA]</scope>
    <source>
        <strain evidence="6 7">Red1</strain>
    </source>
</reference>
<dbReference type="HOGENOM" id="CLU_066597_2_0_7"/>
<evidence type="ECO:0000256" key="3">
    <source>
        <dbReference type="ARBA" id="ARBA00023004"/>
    </source>
</evidence>
<dbReference type="InterPro" id="IPR043129">
    <property type="entry name" value="ATPase_NBD"/>
</dbReference>
<sequence length="257" mass="28137">MRTLGIDLGSRKVKFAAMDNDKLLWLREFDTISFYRRYGGLRDGALTIDFPALDLFDGQEEAEAMVVTGYGRNTINLAGARVIPEIQAHVAGARFQTGLETFTLLDLGGQDTKVARVENGILQDFLMNDKCAASSGRYLENMAQVLEIDLDELSRHSENPVPLDATCGIFGESELIGKIVEGYPLSELCAGINQTLIKRVMPMLRRFPRDTLLVTGGVARNQAFLHLLHQAVGCAPLPPEHPQHNGAIGCAVLAGRE</sequence>
<name>A0A0B5FNT6_9BACT</name>
<dbReference type="InterPro" id="IPR008275">
    <property type="entry name" value="CoA_E_activase_dom"/>
</dbReference>
<dbReference type="AlphaFoldDB" id="A0A0B5FNT6"/>
<evidence type="ECO:0000256" key="4">
    <source>
        <dbReference type="ARBA" id="ARBA00023014"/>
    </source>
</evidence>
<evidence type="ECO:0000256" key="1">
    <source>
        <dbReference type="ARBA" id="ARBA00001966"/>
    </source>
</evidence>
<evidence type="ECO:0000313" key="7">
    <source>
        <dbReference type="Proteomes" id="UP000035036"/>
    </source>
</evidence>
<proteinExistence type="predicted"/>
<keyword evidence="2" id="KW-0479">Metal-binding</keyword>
<dbReference type="GO" id="GO:0051536">
    <property type="term" value="F:iron-sulfur cluster binding"/>
    <property type="evidence" value="ECO:0007669"/>
    <property type="project" value="UniProtKB-KW"/>
</dbReference>
<dbReference type="Gene3D" id="3.30.420.40">
    <property type="match status" value="2"/>
</dbReference>
<dbReference type="RefSeq" id="WP_040199093.1">
    <property type="nucleotide sequence ID" value="NZ_CP010311.1"/>
</dbReference>
<evidence type="ECO:0000313" key="6">
    <source>
        <dbReference type="EMBL" id="AJF05710.1"/>
    </source>
</evidence>
<gene>
    <name evidence="6" type="ORF">GSUB_02775</name>
</gene>
<evidence type="ECO:0000259" key="5">
    <source>
        <dbReference type="Pfam" id="PF01869"/>
    </source>
</evidence>
<dbReference type="Pfam" id="PF01869">
    <property type="entry name" value="BcrAD_BadFG"/>
    <property type="match status" value="1"/>
</dbReference>
<dbReference type="CDD" id="cd24109">
    <property type="entry name" value="ASKHA_NBD_YjiL-like"/>
    <property type="match status" value="1"/>
</dbReference>
<dbReference type="InterPro" id="IPR051805">
    <property type="entry name" value="Dehydratase_Activator_Redct"/>
</dbReference>
<dbReference type="SUPFAM" id="SSF53067">
    <property type="entry name" value="Actin-like ATPase domain"/>
    <property type="match status" value="1"/>
</dbReference>
<dbReference type="NCBIfam" id="TIGR00241">
    <property type="entry name" value="CoA_E_activ"/>
    <property type="match status" value="1"/>
</dbReference>
<keyword evidence="7" id="KW-1185">Reference proteome</keyword>